<name>W9XRD0_9EURO</name>
<dbReference type="AlphaFoldDB" id="W9XRD0"/>
<dbReference type="HOGENOM" id="CLU_006937_6_1_1"/>
<organism evidence="3 4">
    <name type="scientific">Capronia epimyces CBS 606.96</name>
    <dbReference type="NCBI Taxonomy" id="1182542"/>
    <lineage>
        <taxon>Eukaryota</taxon>
        <taxon>Fungi</taxon>
        <taxon>Dikarya</taxon>
        <taxon>Ascomycota</taxon>
        <taxon>Pezizomycotina</taxon>
        <taxon>Eurotiomycetes</taxon>
        <taxon>Chaetothyriomycetidae</taxon>
        <taxon>Chaetothyriales</taxon>
        <taxon>Herpotrichiellaceae</taxon>
        <taxon>Capronia</taxon>
    </lineage>
</organism>
<dbReference type="InterPro" id="IPR051209">
    <property type="entry name" value="FAD-bind_Monooxygenase_sf"/>
</dbReference>
<reference evidence="3 4" key="1">
    <citation type="submission" date="2013-03" db="EMBL/GenBank/DDBJ databases">
        <title>The Genome Sequence of Capronia epimyces CBS 606.96.</title>
        <authorList>
            <consortium name="The Broad Institute Genomics Platform"/>
            <person name="Cuomo C."/>
            <person name="de Hoog S."/>
            <person name="Gorbushina A."/>
            <person name="Walker B."/>
            <person name="Young S.K."/>
            <person name="Zeng Q."/>
            <person name="Gargeya S."/>
            <person name="Fitzgerald M."/>
            <person name="Haas B."/>
            <person name="Abouelleil A."/>
            <person name="Allen A.W."/>
            <person name="Alvarado L."/>
            <person name="Arachchi H.M."/>
            <person name="Berlin A.M."/>
            <person name="Chapman S.B."/>
            <person name="Gainer-Dewar J."/>
            <person name="Goldberg J."/>
            <person name="Griggs A."/>
            <person name="Gujja S."/>
            <person name="Hansen M."/>
            <person name="Howarth C."/>
            <person name="Imamovic A."/>
            <person name="Ireland A."/>
            <person name="Larimer J."/>
            <person name="McCowan C."/>
            <person name="Murphy C."/>
            <person name="Pearson M."/>
            <person name="Poon T.W."/>
            <person name="Priest M."/>
            <person name="Roberts A."/>
            <person name="Saif S."/>
            <person name="Shea T."/>
            <person name="Sisk P."/>
            <person name="Sykes S."/>
            <person name="Wortman J."/>
            <person name="Nusbaum C."/>
            <person name="Birren B."/>
        </authorList>
    </citation>
    <scope>NUCLEOTIDE SEQUENCE [LARGE SCALE GENOMIC DNA]</scope>
    <source>
        <strain evidence="3 4">CBS 606.96</strain>
    </source>
</reference>
<evidence type="ECO:0008006" key="5">
    <source>
        <dbReference type="Google" id="ProtNLM"/>
    </source>
</evidence>
<dbReference type="InterPro" id="IPR036188">
    <property type="entry name" value="FAD/NAD-bd_sf"/>
</dbReference>
<dbReference type="GeneID" id="19171920"/>
<gene>
    <name evidence="3" type="ORF">A1O3_07825</name>
</gene>
<comment type="cofactor">
    <cofactor evidence="1">
        <name>FAD</name>
        <dbReference type="ChEBI" id="CHEBI:57692"/>
    </cofactor>
</comment>
<evidence type="ECO:0000313" key="4">
    <source>
        <dbReference type="Proteomes" id="UP000019478"/>
    </source>
</evidence>
<dbReference type="PRINTS" id="PR00368">
    <property type="entry name" value="FADPNR"/>
</dbReference>
<dbReference type="PANTHER" id="PTHR42877">
    <property type="entry name" value="L-ORNITHINE N(5)-MONOOXYGENASE-RELATED"/>
    <property type="match status" value="1"/>
</dbReference>
<dbReference type="Proteomes" id="UP000019478">
    <property type="component" value="Unassembled WGS sequence"/>
</dbReference>
<proteinExistence type="inferred from homology"/>
<protein>
    <recommendedName>
        <fullName evidence="5">L-ornithine N(5)-oxygenase</fullName>
    </recommendedName>
</protein>
<keyword evidence="4" id="KW-1185">Reference proteome</keyword>
<dbReference type="eggNOG" id="KOG1399">
    <property type="taxonomic scope" value="Eukaryota"/>
</dbReference>
<evidence type="ECO:0000313" key="3">
    <source>
        <dbReference type="EMBL" id="EXJ79546.1"/>
    </source>
</evidence>
<sequence>MGSLFEEVPLPSHPAVAVPATATATAKTTASSSRYDAKYFPKQEPWNPHRPVKIVIVGGGIAGVTAAVLLSHKVPNAIIALYERQDKVGGTWALNVYPGVRCDVPSHAYQLNVDPSPDWSEYYPKGAEIQQYWERVVERHGLTGSVHVKREVLAATWLKGANQWAVEVKNLEDGTVAVDTADFFVSAQGRINVPKYPQVEGLHDVFGGDVIHTSSWPSGYDLKGKRVAVIGNGASGQQLVPNILPQVSQLDHYVRTKTWVTATFSRGLHEATADAPGGPLYTDEEKRAFREDPALYLEHRRFFALKFQRPPGSEILGSDANNQLREQIIETMRHRLGGDEEWLARVLPDYAPGCKRLTPAPGYLEALQQDKVDYVVDPIVRVDETGIITADGKHRPVDVIVAATGFQLGYTSLFPVIGPDGVDIRDKWQPGGEIGYPESYLGIMAPGYPNYFTVLQAQGNARGGSVPLQCENAATYIAKAIRKVQAQSYISLEPRKDAAEEFNDISNGYFDGKVIRDKCNSWAKLGGGDARVVLAWPGTYHHRAAALRDPRWEDFVFQRRPGASRNRFEYFGDGSTIREVTVRDDKDLTRYLREADKYDIATVHELWNE</sequence>
<comment type="similarity">
    <text evidence="2">Belongs to the FAD-binding monooxygenase family.</text>
</comment>
<dbReference type="Pfam" id="PF13450">
    <property type="entry name" value="NAD_binding_8"/>
    <property type="match status" value="1"/>
</dbReference>
<dbReference type="OrthoDB" id="74360at2759"/>
<dbReference type="PANTHER" id="PTHR42877:SF6">
    <property type="entry name" value="MONOOXYGENASE, PUTATIVE (AFU_ORTHOLOGUE AFUA_3G15050)-RELATED"/>
    <property type="match status" value="1"/>
</dbReference>
<accession>W9XRD0</accession>
<evidence type="ECO:0000256" key="2">
    <source>
        <dbReference type="ARBA" id="ARBA00010139"/>
    </source>
</evidence>
<dbReference type="RefSeq" id="XP_007736120.1">
    <property type="nucleotide sequence ID" value="XM_007737930.1"/>
</dbReference>
<dbReference type="Gene3D" id="3.50.50.60">
    <property type="entry name" value="FAD/NAD(P)-binding domain"/>
    <property type="match status" value="2"/>
</dbReference>
<dbReference type="SUPFAM" id="SSF51905">
    <property type="entry name" value="FAD/NAD(P)-binding domain"/>
    <property type="match status" value="3"/>
</dbReference>
<comment type="caution">
    <text evidence="3">The sequence shown here is derived from an EMBL/GenBank/DDBJ whole genome shotgun (WGS) entry which is preliminary data.</text>
</comment>
<dbReference type="EMBL" id="AMGY01000007">
    <property type="protein sequence ID" value="EXJ79546.1"/>
    <property type="molecule type" value="Genomic_DNA"/>
</dbReference>
<evidence type="ECO:0000256" key="1">
    <source>
        <dbReference type="ARBA" id="ARBA00001974"/>
    </source>
</evidence>